<protein>
    <submittedName>
        <fullName evidence="1">Uncharacterized protein</fullName>
    </submittedName>
</protein>
<evidence type="ECO:0000313" key="1">
    <source>
        <dbReference type="EMBL" id="GMR59157.1"/>
    </source>
</evidence>
<evidence type="ECO:0000313" key="2">
    <source>
        <dbReference type="Proteomes" id="UP001328107"/>
    </source>
</evidence>
<dbReference type="EMBL" id="BTRK01000006">
    <property type="protein sequence ID" value="GMR59157.1"/>
    <property type="molecule type" value="Genomic_DNA"/>
</dbReference>
<feature type="non-terminal residue" evidence="1">
    <location>
        <position position="218"/>
    </location>
</feature>
<accession>A0AAN5IAS7</accession>
<name>A0AAN5IAS7_9BILA</name>
<keyword evidence="2" id="KW-1185">Reference proteome</keyword>
<comment type="caution">
    <text evidence="1">The sequence shown here is derived from an EMBL/GenBank/DDBJ whole genome shotgun (WGS) entry which is preliminary data.</text>
</comment>
<dbReference type="AlphaFoldDB" id="A0AAN5IAS7"/>
<gene>
    <name evidence="1" type="ORF">PMAYCL1PPCAC_29352</name>
</gene>
<sequence>DWEQLRDDCMKKLVAPPDCRRFNLIMESIDNRLQELTDTKSQLPILSLVKNILTEKEIRGWTGMSRHMIRLSKEWSKDDIKKITRTRERYSDLKLNFFVHFLSRPEIITSLPTGARILSLSSGEEVSVAAVIRVTSFRDIYRMFLKYAEGIGLDEEPSRGGVKEFVRTHCLGYSSICKILDVLAPLKKERLSCIDQYYSDALYAFDSSLAMIKELNGV</sequence>
<organism evidence="1 2">
    <name type="scientific">Pristionchus mayeri</name>
    <dbReference type="NCBI Taxonomy" id="1317129"/>
    <lineage>
        <taxon>Eukaryota</taxon>
        <taxon>Metazoa</taxon>
        <taxon>Ecdysozoa</taxon>
        <taxon>Nematoda</taxon>
        <taxon>Chromadorea</taxon>
        <taxon>Rhabditida</taxon>
        <taxon>Rhabditina</taxon>
        <taxon>Diplogasteromorpha</taxon>
        <taxon>Diplogasteroidea</taxon>
        <taxon>Neodiplogasteridae</taxon>
        <taxon>Pristionchus</taxon>
    </lineage>
</organism>
<reference evidence="2" key="1">
    <citation type="submission" date="2022-10" db="EMBL/GenBank/DDBJ databases">
        <title>Genome assembly of Pristionchus species.</title>
        <authorList>
            <person name="Yoshida K."/>
            <person name="Sommer R.J."/>
        </authorList>
    </citation>
    <scope>NUCLEOTIDE SEQUENCE [LARGE SCALE GENOMIC DNA]</scope>
    <source>
        <strain evidence="2">RS5460</strain>
    </source>
</reference>
<proteinExistence type="predicted"/>
<dbReference type="Proteomes" id="UP001328107">
    <property type="component" value="Unassembled WGS sequence"/>
</dbReference>
<feature type="non-terminal residue" evidence="1">
    <location>
        <position position="1"/>
    </location>
</feature>